<evidence type="ECO:0000313" key="1">
    <source>
        <dbReference type="EMBL" id="MBB2146550.1"/>
    </source>
</evidence>
<dbReference type="Proteomes" id="UP000601055">
    <property type="component" value="Unassembled WGS sequence"/>
</dbReference>
<evidence type="ECO:0000313" key="2">
    <source>
        <dbReference type="Proteomes" id="UP000601055"/>
    </source>
</evidence>
<protein>
    <submittedName>
        <fullName evidence="1">Uncharacterized protein</fullName>
    </submittedName>
</protein>
<dbReference type="EMBL" id="WNXD01000002">
    <property type="protein sequence ID" value="MBB2146550.1"/>
    <property type="molecule type" value="Genomic_DNA"/>
</dbReference>
<sequence>MKIIYFKLLGLIFFSFLAFITYAQEKPIELSIGSIKTELKNKAIDFGIKYVESIDSLISRKGIFLGGKKSLFQASPEINVQSGTDDAFSSIDVKLQGLFIFFKTKTVAGVITPCSDCLFHTLPLAAGVETNNSFNVINGILEVGYVPWYQSMQKVPKLIKSTKIGVFVQGGQKFDWNNGGNAPVGGELDESKEKIDEAIFRLKGTFSMDTKNLFPKSWVGLVGSTDGWYDILNKEIYYTLSGKLRFYLSSNKKRFFDFKYQKGSGAPNFNQGDQYGMGLTVTF</sequence>
<gene>
    <name evidence="1" type="ORF">GM921_13690</name>
</gene>
<name>A0A923IV06_9SPHI</name>
<proteinExistence type="predicted"/>
<accession>A0A923IV06</accession>
<dbReference type="AlphaFoldDB" id="A0A923IV06"/>
<reference evidence="1" key="1">
    <citation type="submission" date="2019-11" db="EMBL/GenBank/DDBJ databases">
        <title>Description of Pedobacter sp. LMG 31464T.</title>
        <authorList>
            <person name="Carlier A."/>
            <person name="Qi S."/>
            <person name="Vandamme P."/>
        </authorList>
    </citation>
    <scope>NUCLEOTIDE SEQUENCE</scope>
    <source>
        <strain evidence="1">LMG 31464</strain>
    </source>
</reference>
<dbReference type="RefSeq" id="WP_182923201.1">
    <property type="nucleotide sequence ID" value="NZ_WNXD01000002.1"/>
</dbReference>
<keyword evidence="2" id="KW-1185">Reference proteome</keyword>
<organism evidence="1 2">
    <name type="scientific">Pedobacter planticolens</name>
    <dbReference type="NCBI Taxonomy" id="2679964"/>
    <lineage>
        <taxon>Bacteria</taxon>
        <taxon>Pseudomonadati</taxon>
        <taxon>Bacteroidota</taxon>
        <taxon>Sphingobacteriia</taxon>
        <taxon>Sphingobacteriales</taxon>
        <taxon>Sphingobacteriaceae</taxon>
        <taxon>Pedobacter</taxon>
    </lineage>
</organism>
<comment type="caution">
    <text evidence="1">The sequence shown here is derived from an EMBL/GenBank/DDBJ whole genome shotgun (WGS) entry which is preliminary data.</text>
</comment>